<dbReference type="InterPro" id="IPR023393">
    <property type="entry name" value="START-like_dom_sf"/>
</dbReference>
<dbReference type="Pfam" id="PF10604">
    <property type="entry name" value="Polyketide_cyc2"/>
    <property type="match status" value="1"/>
</dbReference>
<accession>K6WBM4</accession>
<gene>
    <name evidence="1" type="ORF">AUCHE_22_00020</name>
</gene>
<dbReference type="OrthoDB" id="6624781at2"/>
<comment type="caution">
    <text evidence="1">The sequence shown here is derived from an EMBL/GenBank/DDBJ whole genome shotgun (WGS) entry which is preliminary data.</text>
</comment>
<dbReference type="Proteomes" id="UP000008495">
    <property type="component" value="Unassembled WGS sequence"/>
</dbReference>
<evidence type="ECO:0000313" key="2">
    <source>
        <dbReference type="Proteomes" id="UP000008495"/>
    </source>
</evidence>
<organism evidence="1 2">
    <name type="scientific">Austwickia chelonae NBRC 105200</name>
    <dbReference type="NCBI Taxonomy" id="1184607"/>
    <lineage>
        <taxon>Bacteria</taxon>
        <taxon>Bacillati</taxon>
        <taxon>Actinomycetota</taxon>
        <taxon>Actinomycetes</taxon>
        <taxon>Micrococcales</taxon>
        <taxon>Dermatophilaceae</taxon>
        <taxon>Austwickia</taxon>
    </lineage>
</organism>
<keyword evidence="2" id="KW-1185">Reference proteome</keyword>
<proteinExistence type="predicted"/>
<dbReference type="EMBL" id="BAGZ01000022">
    <property type="protein sequence ID" value="GAB79232.1"/>
    <property type="molecule type" value="Genomic_DNA"/>
</dbReference>
<evidence type="ECO:0000313" key="1">
    <source>
        <dbReference type="EMBL" id="GAB79232.1"/>
    </source>
</evidence>
<dbReference type="InterPro" id="IPR019587">
    <property type="entry name" value="Polyketide_cyclase/dehydratase"/>
</dbReference>
<evidence type="ECO:0008006" key="3">
    <source>
        <dbReference type="Google" id="ProtNLM"/>
    </source>
</evidence>
<dbReference type="Gene3D" id="3.30.530.20">
    <property type="match status" value="1"/>
</dbReference>
<dbReference type="RefSeq" id="WP_006503989.1">
    <property type="nucleotide sequence ID" value="NZ_BAGZ01000022.1"/>
</dbReference>
<dbReference type="AlphaFoldDB" id="K6WBM4"/>
<dbReference type="SUPFAM" id="SSF55961">
    <property type="entry name" value="Bet v1-like"/>
    <property type="match status" value="1"/>
</dbReference>
<reference evidence="1 2" key="1">
    <citation type="submission" date="2012-08" db="EMBL/GenBank/DDBJ databases">
        <title>Whole genome shotgun sequence of Austwickia chelonae NBRC 105200.</title>
        <authorList>
            <person name="Yoshida I."/>
            <person name="Hosoyama A."/>
            <person name="Tsuchikane K."/>
            <person name="Katsumata H."/>
            <person name="Ando Y."/>
            <person name="Ohji S."/>
            <person name="Hamada M."/>
            <person name="Tamura T."/>
            <person name="Yamazoe A."/>
            <person name="Yamazaki S."/>
            <person name="Fujita N."/>
        </authorList>
    </citation>
    <scope>NUCLEOTIDE SEQUENCE [LARGE SCALE GENOMIC DNA]</scope>
    <source>
        <strain evidence="1 2">NBRC 105200</strain>
    </source>
</reference>
<name>K6WBM4_9MICO</name>
<protein>
    <recommendedName>
        <fullName evidence="3">Polyketide cyclase/dehydrase</fullName>
    </recommendedName>
</protein>
<dbReference type="STRING" id="100225.SAMN05421595_2540"/>
<dbReference type="eggNOG" id="COG3832">
    <property type="taxonomic scope" value="Bacteria"/>
</dbReference>
<sequence length="172" mass="19542">MTTSQPHTAGCLQSRSVERLIHADRQTIFDVLADPFQHHLIDGSDMVSGEPHGPGRLSPGARFTMGMRRWGRVPYRSINEVVEFEEPRLIAWATTGEFRGKPFVGGHRWRYELETLDDGTLVRETYDWSTAMHAHWTIEKPAFPDRFAPAMAATLKRLAELVENPQPARHPA</sequence>